<dbReference type="PANTHER" id="PTHR12151:SF25">
    <property type="entry name" value="LINALOOL DEHYDRATASE_ISOMERASE DOMAIN-CONTAINING PROTEIN"/>
    <property type="match status" value="1"/>
</dbReference>
<comment type="caution">
    <text evidence="5">The sequence shown here is derived from an EMBL/GenBank/DDBJ whole genome shotgun (WGS) entry which is preliminary data.</text>
</comment>
<dbReference type="InterPro" id="IPR003782">
    <property type="entry name" value="SCO1/SenC"/>
</dbReference>
<dbReference type="EMBL" id="JAUSUD010000006">
    <property type="protein sequence ID" value="MDQ0230438.1"/>
    <property type="molecule type" value="Genomic_DNA"/>
</dbReference>
<protein>
    <submittedName>
        <fullName evidence="5">Protein SCO1/2</fullName>
    </submittedName>
</protein>
<organism evidence="5 6">
    <name type="scientific">Metabacillus malikii</name>
    <dbReference type="NCBI Taxonomy" id="1504265"/>
    <lineage>
        <taxon>Bacteria</taxon>
        <taxon>Bacillati</taxon>
        <taxon>Bacillota</taxon>
        <taxon>Bacilli</taxon>
        <taxon>Bacillales</taxon>
        <taxon>Bacillaceae</taxon>
        <taxon>Metabacillus</taxon>
    </lineage>
</organism>
<keyword evidence="6" id="KW-1185">Reference proteome</keyword>
<accession>A0ABT9ZDV5</accession>
<evidence type="ECO:0000313" key="6">
    <source>
        <dbReference type="Proteomes" id="UP001234495"/>
    </source>
</evidence>
<sequence length="205" mass="24394">MFSNVNHSKRVRFVLFILISVISFIIIYWLWPKYDRLPVLDTVQPFQMESVHDDKYDLNNDKVKLISFFYTNCPDVCPLTMVDFKELQFNFKKEEIFGKDVELVAITLDPEHDSKQVLTEYAKSFEADPKGWKWLRGTKAETKQIANRFQMQYQRLDDNFFSHSITMYLVDSKNQIRAIYDMANTKKPIDKESIMKDIDYLVKSE</sequence>
<keyword evidence="2" id="KW-0186">Copper</keyword>
<dbReference type="RefSeq" id="WP_307339721.1">
    <property type="nucleotide sequence ID" value="NZ_JAUSUD010000006.1"/>
</dbReference>
<dbReference type="Gene3D" id="3.40.30.10">
    <property type="entry name" value="Glutaredoxin"/>
    <property type="match status" value="1"/>
</dbReference>
<dbReference type="PANTHER" id="PTHR12151">
    <property type="entry name" value="ELECTRON TRANSPORT PROTIN SCO1/SENC FAMILY MEMBER"/>
    <property type="match status" value="1"/>
</dbReference>
<keyword evidence="3" id="KW-1133">Transmembrane helix</keyword>
<evidence type="ECO:0000256" key="3">
    <source>
        <dbReference type="SAM" id="Phobius"/>
    </source>
</evidence>
<reference evidence="5 6" key="1">
    <citation type="submission" date="2023-07" db="EMBL/GenBank/DDBJ databases">
        <title>Genomic Encyclopedia of Type Strains, Phase IV (KMG-IV): sequencing the most valuable type-strain genomes for metagenomic binning, comparative biology and taxonomic classification.</title>
        <authorList>
            <person name="Goeker M."/>
        </authorList>
    </citation>
    <scope>NUCLEOTIDE SEQUENCE [LARGE SCALE GENOMIC DNA]</scope>
    <source>
        <strain evidence="5 6">DSM 29005</strain>
    </source>
</reference>
<name>A0ABT9ZDV5_9BACI</name>
<dbReference type="InterPro" id="IPR036249">
    <property type="entry name" value="Thioredoxin-like_sf"/>
</dbReference>
<dbReference type="CDD" id="cd02968">
    <property type="entry name" value="SCO"/>
    <property type="match status" value="1"/>
</dbReference>
<dbReference type="PROSITE" id="PS51352">
    <property type="entry name" value="THIOREDOXIN_2"/>
    <property type="match status" value="1"/>
</dbReference>
<evidence type="ECO:0000313" key="5">
    <source>
        <dbReference type="EMBL" id="MDQ0230438.1"/>
    </source>
</evidence>
<keyword evidence="3" id="KW-0812">Transmembrane</keyword>
<dbReference type="InterPro" id="IPR013766">
    <property type="entry name" value="Thioredoxin_domain"/>
</dbReference>
<dbReference type="SUPFAM" id="SSF52833">
    <property type="entry name" value="Thioredoxin-like"/>
    <property type="match status" value="1"/>
</dbReference>
<proteinExistence type="inferred from homology"/>
<dbReference type="Proteomes" id="UP001234495">
    <property type="component" value="Unassembled WGS sequence"/>
</dbReference>
<comment type="similarity">
    <text evidence="1">Belongs to the SCO1/2 family.</text>
</comment>
<evidence type="ECO:0000256" key="2">
    <source>
        <dbReference type="ARBA" id="ARBA00023008"/>
    </source>
</evidence>
<dbReference type="Pfam" id="PF02630">
    <property type="entry name" value="SCO1-SenC"/>
    <property type="match status" value="1"/>
</dbReference>
<evidence type="ECO:0000256" key="1">
    <source>
        <dbReference type="ARBA" id="ARBA00010996"/>
    </source>
</evidence>
<feature type="domain" description="Thioredoxin" evidence="4">
    <location>
        <begin position="37"/>
        <end position="203"/>
    </location>
</feature>
<gene>
    <name evidence="5" type="ORF">J2S19_001694</name>
</gene>
<evidence type="ECO:0000259" key="4">
    <source>
        <dbReference type="PROSITE" id="PS51352"/>
    </source>
</evidence>
<feature type="transmembrane region" description="Helical" evidence="3">
    <location>
        <begin position="12"/>
        <end position="31"/>
    </location>
</feature>
<keyword evidence="3" id="KW-0472">Membrane</keyword>